<evidence type="ECO:0000256" key="5">
    <source>
        <dbReference type="SAM" id="SignalP"/>
    </source>
</evidence>
<evidence type="ECO:0000256" key="4">
    <source>
        <dbReference type="ARBA" id="ARBA00023284"/>
    </source>
</evidence>
<accession>A0ABY6DB01</accession>
<keyword evidence="3" id="KW-1015">Disulfide bond</keyword>
<dbReference type="InterPro" id="IPR013766">
    <property type="entry name" value="Thioredoxin_domain"/>
</dbReference>
<dbReference type="InterPro" id="IPR001853">
    <property type="entry name" value="DSBA-like_thioredoxin_dom"/>
</dbReference>
<keyword evidence="1 5" id="KW-0732">Signal</keyword>
<protein>
    <submittedName>
        <fullName evidence="7">DsbA family protein</fullName>
    </submittedName>
</protein>
<feature type="domain" description="Thioredoxin" evidence="6">
    <location>
        <begin position="53"/>
        <end position="248"/>
    </location>
</feature>
<keyword evidence="4" id="KW-0676">Redox-active center</keyword>
<dbReference type="CDD" id="cd03023">
    <property type="entry name" value="DsbA_Com1_like"/>
    <property type="match status" value="1"/>
</dbReference>
<evidence type="ECO:0000313" key="7">
    <source>
        <dbReference type="EMBL" id="UXX83316.1"/>
    </source>
</evidence>
<dbReference type="PANTHER" id="PTHR13887:SF14">
    <property type="entry name" value="DISULFIDE BOND FORMATION PROTEIN D"/>
    <property type="match status" value="1"/>
</dbReference>
<dbReference type="Pfam" id="PF18312">
    <property type="entry name" value="ScsC_N"/>
    <property type="match status" value="1"/>
</dbReference>
<dbReference type="RefSeq" id="WP_165192583.1">
    <property type="nucleotide sequence ID" value="NZ_CP106738.1"/>
</dbReference>
<evidence type="ECO:0000256" key="3">
    <source>
        <dbReference type="ARBA" id="ARBA00023157"/>
    </source>
</evidence>
<feature type="chain" id="PRO_5046526002" evidence="5">
    <location>
        <begin position="22"/>
        <end position="248"/>
    </location>
</feature>
<dbReference type="Gene3D" id="3.40.30.10">
    <property type="entry name" value="Glutaredoxin"/>
    <property type="match status" value="1"/>
</dbReference>
<dbReference type="Proteomes" id="UP001064087">
    <property type="component" value="Chromosome"/>
</dbReference>
<dbReference type="InterPro" id="IPR036249">
    <property type="entry name" value="Thioredoxin-like_sf"/>
</dbReference>
<dbReference type="PANTHER" id="PTHR13887">
    <property type="entry name" value="GLUTATHIONE S-TRANSFERASE KAPPA"/>
    <property type="match status" value="1"/>
</dbReference>
<feature type="signal peptide" evidence="5">
    <location>
        <begin position="1"/>
        <end position="21"/>
    </location>
</feature>
<dbReference type="EMBL" id="CP106738">
    <property type="protein sequence ID" value="UXX83316.1"/>
    <property type="molecule type" value="Genomic_DNA"/>
</dbReference>
<gene>
    <name evidence="7" type="ORF">N7U68_01120</name>
</gene>
<evidence type="ECO:0000256" key="1">
    <source>
        <dbReference type="ARBA" id="ARBA00022729"/>
    </source>
</evidence>
<dbReference type="PROSITE" id="PS51352">
    <property type="entry name" value="THIOREDOXIN_2"/>
    <property type="match status" value="1"/>
</dbReference>
<keyword evidence="2" id="KW-0560">Oxidoreductase</keyword>
<organism evidence="7 8">
    <name type="scientific">Roseovarius pelagicus</name>
    <dbReference type="NCBI Taxonomy" id="2980108"/>
    <lineage>
        <taxon>Bacteria</taxon>
        <taxon>Pseudomonadati</taxon>
        <taxon>Pseudomonadota</taxon>
        <taxon>Alphaproteobacteria</taxon>
        <taxon>Rhodobacterales</taxon>
        <taxon>Roseobacteraceae</taxon>
        <taxon>Roseovarius</taxon>
    </lineage>
</organism>
<dbReference type="InterPro" id="IPR041205">
    <property type="entry name" value="ScsC_N"/>
</dbReference>
<keyword evidence="8" id="KW-1185">Reference proteome</keyword>
<sequence length="248" mass="26399">MIRTLLTTAALGATLAAPANALDLSEMSDADRTAFRAEVRAYLMDNPEVIYEAVAVLQEREAAMQAANDGDLLADNADALFADGHSWIGGNPDGDITIVEFMDYRCGYCRKAFPEVEELLAADGNIRLIVKEFPILGEASVVSSRFAIATLQVAGDDAYKQVHEALIDFKGDASEVALGRLASSLGLDAAPILAHMGSDEVTAVIDANRALASKLDISGTPSFVMGSQMIRGYVPLEGMLEIVAEERS</sequence>
<evidence type="ECO:0000313" key="8">
    <source>
        <dbReference type="Proteomes" id="UP001064087"/>
    </source>
</evidence>
<evidence type="ECO:0000256" key="2">
    <source>
        <dbReference type="ARBA" id="ARBA00023002"/>
    </source>
</evidence>
<evidence type="ECO:0000259" key="6">
    <source>
        <dbReference type="PROSITE" id="PS51352"/>
    </source>
</evidence>
<dbReference type="SUPFAM" id="SSF52833">
    <property type="entry name" value="Thioredoxin-like"/>
    <property type="match status" value="1"/>
</dbReference>
<reference evidence="7" key="1">
    <citation type="submission" date="2022-10" db="EMBL/GenBank/DDBJ databases">
        <title>Roseovarius pelagicus sp. nov., isolated from Arctic seawater.</title>
        <authorList>
            <person name="Hong Y.W."/>
            <person name="Hwang C.Y."/>
        </authorList>
    </citation>
    <scope>NUCLEOTIDE SEQUENCE</scope>
    <source>
        <strain evidence="7">HL-MP18</strain>
    </source>
</reference>
<name>A0ABY6DB01_9RHOB</name>
<dbReference type="Pfam" id="PF01323">
    <property type="entry name" value="DSBA"/>
    <property type="match status" value="1"/>
</dbReference>
<proteinExistence type="predicted"/>